<dbReference type="SMART" id="SM00062">
    <property type="entry name" value="PBPb"/>
    <property type="match status" value="1"/>
</dbReference>
<dbReference type="EMBL" id="JXJX01000004">
    <property type="protein sequence ID" value="PCS07502.1"/>
    <property type="molecule type" value="Genomic_DNA"/>
</dbReference>
<feature type="signal peptide" evidence="2">
    <location>
        <begin position="1"/>
        <end position="20"/>
    </location>
</feature>
<evidence type="ECO:0000313" key="4">
    <source>
        <dbReference type="EMBL" id="PCS07502.1"/>
    </source>
</evidence>
<dbReference type="OrthoDB" id="9774451at2"/>
<organism evidence="4 5">
    <name type="scientific">Pseudolactococcus plantarum</name>
    <dbReference type="NCBI Taxonomy" id="1365"/>
    <lineage>
        <taxon>Bacteria</taxon>
        <taxon>Bacillati</taxon>
        <taxon>Bacillota</taxon>
        <taxon>Bacilli</taxon>
        <taxon>Lactobacillales</taxon>
        <taxon>Streptococcaceae</taxon>
        <taxon>Pseudolactococcus</taxon>
    </lineage>
</organism>
<dbReference type="Pfam" id="PF00497">
    <property type="entry name" value="SBP_bac_3"/>
    <property type="match status" value="1"/>
</dbReference>
<protein>
    <submittedName>
        <fullName evidence="4">Amino acid ABC transporter substrate-binding protein</fullName>
    </submittedName>
</protein>
<name>A0A2A5S235_9LACT</name>
<evidence type="ECO:0000313" key="5">
    <source>
        <dbReference type="Proteomes" id="UP000242246"/>
    </source>
</evidence>
<feature type="chain" id="PRO_5039254698" evidence="2">
    <location>
        <begin position="21"/>
        <end position="268"/>
    </location>
</feature>
<accession>A0A2A5S235</accession>
<gene>
    <name evidence="4" type="ORF">RU87_GL001138</name>
</gene>
<evidence type="ECO:0000256" key="1">
    <source>
        <dbReference type="ARBA" id="ARBA00022729"/>
    </source>
</evidence>
<dbReference type="SUPFAM" id="SSF53850">
    <property type="entry name" value="Periplasmic binding protein-like II"/>
    <property type="match status" value="1"/>
</dbReference>
<dbReference type="Gene3D" id="3.40.190.10">
    <property type="entry name" value="Periplasmic binding protein-like II"/>
    <property type="match status" value="2"/>
</dbReference>
<keyword evidence="1 2" id="KW-0732">Signal</keyword>
<dbReference type="PANTHER" id="PTHR35936">
    <property type="entry name" value="MEMBRANE-BOUND LYTIC MUREIN TRANSGLYCOSYLASE F"/>
    <property type="match status" value="1"/>
</dbReference>
<keyword evidence="5" id="KW-1185">Reference proteome</keyword>
<evidence type="ECO:0000256" key="2">
    <source>
        <dbReference type="SAM" id="SignalP"/>
    </source>
</evidence>
<dbReference type="STRING" id="1348632.GCA_001591745_00530"/>
<reference evidence="4 5" key="1">
    <citation type="submission" date="2014-12" db="EMBL/GenBank/DDBJ databases">
        <title>Draft genome sequences of 10 type strains of Lactococcus.</title>
        <authorList>
            <person name="Sun Z."/>
            <person name="Zhong Z."/>
            <person name="Liu W."/>
            <person name="Zhang W."/>
            <person name="Zhang H."/>
        </authorList>
    </citation>
    <scope>NUCLEOTIDE SEQUENCE [LARGE SCALE GENOMIC DNA]</scope>
    <source>
        <strain evidence="4 5">DSM 20686</strain>
    </source>
</reference>
<dbReference type="InterPro" id="IPR001638">
    <property type="entry name" value="Solute-binding_3/MltF_N"/>
</dbReference>
<dbReference type="RefSeq" id="WP_068161024.1">
    <property type="nucleotide sequence ID" value="NZ_JXJX01000004.1"/>
</dbReference>
<dbReference type="Proteomes" id="UP000242246">
    <property type="component" value="Unassembled WGS sequence"/>
</dbReference>
<dbReference type="AlphaFoldDB" id="A0A2A5S235"/>
<dbReference type="PROSITE" id="PS51257">
    <property type="entry name" value="PROKAR_LIPOPROTEIN"/>
    <property type="match status" value="1"/>
</dbReference>
<sequence>MKLKKLALMTMAFGLLVTLAACGSSNKNQLTKIKDKGTLTVAVSPDYAPFEFQMLKDGKNTVVGSDIDLANEIGKALGVKVNTQAMDFNNVLASVTSGKADIAISGISADEDRKKAYDFSDSYYSAQNVIVVKKNNQDSLAKLEAFKGKKIAAQKGSVQEKVATDQIKDASLVALIKTGQAINELKNGTVEGVVLEGPIAKSYVSANPDLVISDIKLDSSDTDSYCVAMTKKSDDLRTEINKVIKKLKATDAINKSVEKNFELAQTAK</sequence>
<proteinExistence type="predicted"/>
<comment type="caution">
    <text evidence="4">The sequence shown here is derived from an EMBL/GenBank/DDBJ whole genome shotgun (WGS) entry which is preliminary data.</text>
</comment>
<feature type="domain" description="Solute-binding protein family 3/N-terminal" evidence="3">
    <location>
        <begin position="38"/>
        <end position="264"/>
    </location>
</feature>
<dbReference type="PANTHER" id="PTHR35936:SF17">
    <property type="entry name" value="ARGININE-BINDING EXTRACELLULAR PROTEIN ARTP"/>
    <property type="match status" value="1"/>
</dbReference>
<evidence type="ECO:0000259" key="3">
    <source>
        <dbReference type="SMART" id="SM00062"/>
    </source>
</evidence>